<proteinExistence type="predicted"/>
<evidence type="ECO:0000313" key="2">
    <source>
        <dbReference type="Proteomes" id="UP000593875"/>
    </source>
</evidence>
<dbReference type="Gene3D" id="2.60.120.620">
    <property type="entry name" value="q2cbj1_9rhob like domain"/>
    <property type="match status" value="1"/>
</dbReference>
<protein>
    <recommendedName>
        <fullName evidence="3">Phytanoyl-CoA dioxygenase family protein</fullName>
    </recommendedName>
</protein>
<dbReference type="AlphaFoldDB" id="A0A7L9U7E0"/>
<organism evidence="1 2">
    <name type="scientific">Massilia litorea</name>
    <dbReference type="NCBI Taxonomy" id="2769491"/>
    <lineage>
        <taxon>Bacteria</taxon>
        <taxon>Pseudomonadati</taxon>
        <taxon>Pseudomonadota</taxon>
        <taxon>Betaproteobacteria</taxon>
        <taxon>Burkholderiales</taxon>
        <taxon>Oxalobacteraceae</taxon>
        <taxon>Telluria group</taxon>
        <taxon>Massilia</taxon>
    </lineage>
</organism>
<dbReference type="InterPro" id="IPR008775">
    <property type="entry name" value="Phytyl_CoA_dOase-like"/>
</dbReference>
<accession>A0A7L9U7E0</accession>
<dbReference type="GO" id="GO:0016706">
    <property type="term" value="F:2-oxoglutarate-dependent dioxygenase activity"/>
    <property type="evidence" value="ECO:0007669"/>
    <property type="project" value="UniProtKB-ARBA"/>
</dbReference>
<dbReference type="Pfam" id="PF05721">
    <property type="entry name" value="PhyH"/>
    <property type="match status" value="1"/>
</dbReference>
<dbReference type="RefSeq" id="WP_193687109.1">
    <property type="nucleotide sequence ID" value="NZ_CP062941.1"/>
</dbReference>
<name>A0A7L9U7E0_9BURK</name>
<dbReference type="EMBL" id="CP062941">
    <property type="protein sequence ID" value="QOL50085.1"/>
    <property type="molecule type" value="Genomic_DNA"/>
</dbReference>
<keyword evidence="2" id="KW-1185">Reference proteome</keyword>
<evidence type="ECO:0000313" key="1">
    <source>
        <dbReference type="EMBL" id="QOL50085.1"/>
    </source>
</evidence>
<evidence type="ECO:0008006" key="3">
    <source>
        <dbReference type="Google" id="ProtNLM"/>
    </source>
</evidence>
<reference evidence="1 2" key="1">
    <citation type="submission" date="2020-10" db="EMBL/GenBank/DDBJ databases">
        <title>Genome sequencing of Massilia sp. LPB0304.</title>
        <authorList>
            <person name="Kim J."/>
        </authorList>
    </citation>
    <scope>NUCLEOTIDE SEQUENCE [LARGE SCALE GENOMIC DNA]</scope>
    <source>
        <strain evidence="1 2">LPB0304</strain>
    </source>
</reference>
<gene>
    <name evidence="1" type="ORF">LPB04_01800</name>
</gene>
<dbReference type="KEGG" id="mlir:LPB04_01800"/>
<sequence length="317" mass="34717">MKYIGVDSPLKRRVPRLSLYYLQRVITNPVLRRASISLLRFWVACRTGRFRTGAGGCSELVSALRTDGIAPLGQVLSDEQCREVLLHLADKCVAARGAVPFIVDARPDGVAFANYALADLVTCPYLLALSNSPALLDLARQYLGCTPTLSGLSARWSFPGESASGDVQKFHRDSEDWLAFRIMVYLTPVDDASGPHVYVRGTHLDRRTARLPVLDDAAVHARFGARIARQTGAQGFGFAVDTAGLHKGETPRRAARLLLSFQYSILPCFLYEYEPEYLATLPHDPYINRLIVRSRPASGGREVAAGELEEATLGGVA</sequence>
<dbReference type="SUPFAM" id="SSF51197">
    <property type="entry name" value="Clavaminate synthase-like"/>
    <property type="match status" value="1"/>
</dbReference>
<dbReference type="Proteomes" id="UP000593875">
    <property type="component" value="Chromosome"/>
</dbReference>